<organism evidence="7 8">
    <name type="scientific">Capsicum annuum</name>
    <name type="common">Capsicum pepper</name>
    <dbReference type="NCBI Taxonomy" id="4072"/>
    <lineage>
        <taxon>Eukaryota</taxon>
        <taxon>Viridiplantae</taxon>
        <taxon>Streptophyta</taxon>
        <taxon>Embryophyta</taxon>
        <taxon>Tracheophyta</taxon>
        <taxon>Spermatophyta</taxon>
        <taxon>Magnoliopsida</taxon>
        <taxon>eudicotyledons</taxon>
        <taxon>Gunneridae</taxon>
        <taxon>Pentapetalae</taxon>
        <taxon>asterids</taxon>
        <taxon>lamiids</taxon>
        <taxon>Solanales</taxon>
        <taxon>Solanaceae</taxon>
        <taxon>Solanoideae</taxon>
        <taxon>Capsiceae</taxon>
        <taxon>Capsicum</taxon>
    </lineage>
</organism>
<dbReference type="AlphaFoldDB" id="A0A2G2ZW71"/>
<evidence type="ECO:0000256" key="2">
    <source>
        <dbReference type="ARBA" id="ARBA00022771"/>
    </source>
</evidence>
<feature type="region of interest" description="Disordered" evidence="5">
    <location>
        <begin position="171"/>
        <end position="219"/>
    </location>
</feature>
<evidence type="ECO:0000256" key="3">
    <source>
        <dbReference type="ARBA" id="ARBA00022833"/>
    </source>
</evidence>
<evidence type="ECO:0000256" key="4">
    <source>
        <dbReference type="PROSITE-ProRule" id="PRU00325"/>
    </source>
</evidence>
<comment type="caution">
    <text evidence="7">The sequence shown here is derived from an EMBL/GenBank/DDBJ whole genome shotgun (WGS) entry which is preliminary data.</text>
</comment>
<name>A0A2G2ZW71_CAPAN</name>
<gene>
    <name evidence="7" type="ORF">T459_08325</name>
</gene>
<dbReference type="PROSITE" id="PS50966">
    <property type="entry name" value="ZF_SWIM"/>
    <property type="match status" value="1"/>
</dbReference>
<dbReference type="PANTHER" id="PTHR31619:SF5">
    <property type="entry name" value="4-HYDROXY-3-METHYLBUT-2-ENYL DIPHOSPHATE REDUCTASE, CHLOROPLASTIC"/>
    <property type="match status" value="1"/>
</dbReference>
<dbReference type="InterPro" id="IPR006564">
    <property type="entry name" value="Znf_PMZ"/>
</dbReference>
<reference evidence="7 8" key="1">
    <citation type="journal article" date="2014" name="Nat. Genet.">
        <title>Genome sequence of the hot pepper provides insights into the evolution of pungency in Capsicum species.</title>
        <authorList>
            <person name="Kim S."/>
            <person name="Park M."/>
            <person name="Yeom S.I."/>
            <person name="Kim Y.M."/>
            <person name="Lee J.M."/>
            <person name="Lee H.A."/>
            <person name="Seo E."/>
            <person name="Choi J."/>
            <person name="Cheong K."/>
            <person name="Kim K.T."/>
            <person name="Jung K."/>
            <person name="Lee G.W."/>
            <person name="Oh S.K."/>
            <person name="Bae C."/>
            <person name="Kim S.B."/>
            <person name="Lee H.Y."/>
            <person name="Kim S.Y."/>
            <person name="Kim M.S."/>
            <person name="Kang B.C."/>
            <person name="Jo Y.D."/>
            <person name="Yang H.B."/>
            <person name="Jeong H.J."/>
            <person name="Kang W.H."/>
            <person name="Kwon J.K."/>
            <person name="Shin C."/>
            <person name="Lim J.Y."/>
            <person name="Park J.H."/>
            <person name="Huh J.H."/>
            <person name="Kim J.S."/>
            <person name="Kim B.D."/>
            <person name="Cohen O."/>
            <person name="Paran I."/>
            <person name="Suh M.C."/>
            <person name="Lee S.B."/>
            <person name="Kim Y.K."/>
            <person name="Shin Y."/>
            <person name="Noh S.J."/>
            <person name="Park J."/>
            <person name="Seo Y.S."/>
            <person name="Kwon S.Y."/>
            <person name="Kim H.A."/>
            <person name="Park J.M."/>
            <person name="Kim H.J."/>
            <person name="Choi S.B."/>
            <person name="Bosland P.W."/>
            <person name="Reeves G."/>
            <person name="Jo S.H."/>
            <person name="Lee B.W."/>
            <person name="Cho H.T."/>
            <person name="Choi H.S."/>
            <person name="Lee M.S."/>
            <person name="Yu Y."/>
            <person name="Do Choi Y."/>
            <person name="Park B.S."/>
            <person name="van Deynze A."/>
            <person name="Ashrafi H."/>
            <person name="Hill T."/>
            <person name="Kim W.T."/>
            <person name="Pai H.S."/>
            <person name="Ahn H.K."/>
            <person name="Yeam I."/>
            <person name="Giovannoni J.J."/>
            <person name="Rose J.K."/>
            <person name="Sorensen I."/>
            <person name="Lee S.J."/>
            <person name="Kim R.W."/>
            <person name="Choi I.Y."/>
            <person name="Choi B.S."/>
            <person name="Lim J.S."/>
            <person name="Lee Y.H."/>
            <person name="Choi D."/>
        </authorList>
    </citation>
    <scope>NUCLEOTIDE SEQUENCE [LARGE SCALE GENOMIC DNA]</scope>
    <source>
        <strain evidence="8">cv. CM334</strain>
    </source>
</reference>
<evidence type="ECO:0000256" key="1">
    <source>
        <dbReference type="ARBA" id="ARBA00022723"/>
    </source>
</evidence>
<sequence length="369" mass="41598">MELYTNYNMNIHCCEVRSNGDQGYEVVEGEDTHVVHLGRKKCTCRTWDFSGIPCTHAIKYYSHDKQETKDHVNWWYSKEAYMLVSMHNIQPIRGSKFLKFDPAHAMEPPEIQNMIGRPKVTRKRKHAESRKREGVWSTSRKELKMACGHCGATCHSKRKCPLLHVAPSSAEVADIERDDSKKDEQPTIQPKRMSESKTRLEAKKVPHRPTGTRKIGFKGDEHGSLDDMEVKNIPLEELKKKFDVVDKGDVVVLPIFVAAVDEMLVLSDKKVQIIDTNCPWVTKVVGLVGVSVLCFTSSAAVSIFIDTPATYIFDYILGGKLDGSSSTKEAFIQKFIYAVFEGFDPDVDLVKVGIANQTTMLKGEIEDIG</sequence>
<reference evidence="7 8" key="2">
    <citation type="journal article" date="2017" name="Genome Biol.">
        <title>New reference genome sequences of hot pepper reveal the massive evolution of plant disease-resistance genes by retroduplication.</title>
        <authorList>
            <person name="Kim S."/>
            <person name="Park J."/>
            <person name="Yeom S.I."/>
            <person name="Kim Y.M."/>
            <person name="Seo E."/>
            <person name="Kim K.T."/>
            <person name="Kim M.S."/>
            <person name="Lee J.M."/>
            <person name="Cheong K."/>
            <person name="Shin H.S."/>
            <person name="Kim S.B."/>
            <person name="Han K."/>
            <person name="Lee J."/>
            <person name="Park M."/>
            <person name="Lee H.A."/>
            <person name="Lee H.Y."/>
            <person name="Lee Y."/>
            <person name="Oh S."/>
            <person name="Lee J.H."/>
            <person name="Choi E."/>
            <person name="Choi E."/>
            <person name="Lee S.E."/>
            <person name="Jeon J."/>
            <person name="Kim H."/>
            <person name="Choi G."/>
            <person name="Song H."/>
            <person name="Lee J."/>
            <person name="Lee S.C."/>
            <person name="Kwon J.K."/>
            <person name="Lee H.Y."/>
            <person name="Koo N."/>
            <person name="Hong Y."/>
            <person name="Kim R.W."/>
            <person name="Kang W.H."/>
            <person name="Huh J.H."/>
            <person name="Kang B.C."/>
            <person name="Yang T.J."/>
            <person name="Lee Y.H."/>
            <person name="Bennetzen J.L."/>
            <person name="Choi D."/>
        </authorList>
    </citation>
    <scope>NUCLEOTIDE SEQUENCE [LARGE SCALE GENOMIC DNA]</scope>
    <source>
        <strain evidence="8">cv. CM334</strain>
    </source>
</reference>
<dbReference type="SMART" id="SM00575">
    <property type="entry name" value="ZnF_PMZ"/>
    <property type="match status" value="1"/>
</dbReference>
<dbReference type="EMBL" id="AYRZ02000003">
    <property type="protein sequence ID" value="PHT86219.1"/>
    <property type="molecule type" value="Genomic_DNA"/>
</dbReference>
<dbReference type="GO" id="GO:0008270">
    <property type="term" value="F:zinc ion binding"/>
    <property type="evidence" value="ECO:0007669"/>
    <property type="project" value="UniProtKB-KW"/>
</dbReference>
<feature type="domain" description="SWIM-type" evidence="6">
    <location>
        <begin position="24"/>
        <end position="65"/>
    </location>
</feature>
<keyword evidence="1" id="KW-0479">Metal-binding</keyword>
<evidence type="ECO:0000313" key="7">
    <source>
        <dbReference type="EMBL" id="PHT86219.1"/>
    </source>
</evidence>
<protein>
    <submittedName>
        <fullName evidence="7">4-hydroxy-3-methylbut-2-enyl diphosphate reductase, chloroplastic</fullName>
    </submittedName>
</protein>
<evidence type="ECO:0000313" key="8">
    <source>
        <dbReference type="Proteomes" id="UP000222542"/>
    </source>
</evidence>
<dbReference type="PANTHER" id="PTHR31619">
    <property type="entry name" value="4-HYDROXY-3-METHYLBUT-2-ENYL DIPHOSPHATE REDUCTASE, CHLOROPLASTIC"/>
    <property type="match status" value="1"/>
</dbReference>
<accession>A0A2G2ZW71</accession>
<dbReference type="Proteomes" id="UP000222542">
    <property type="component" value="Unassembled WGS sequence"/>
</dbReference>
<keyword evidence="2 4" id="KW-0863">Zinc-finger</keyword>
<dbReference type="Gramene" id="PHT86219">
    <property type="protein sequence ID" value="PHT86219"/>
    <property type="gene ID" value="T459_08325"/>
</dbReference>
<dbReference type="STRING" id="4072.A0A2G2ZW71"/>
<feature type="compositionally biased region" description="Basic and acidic residues" evidence="5">
    <location>
        <begin position="174"/>
        <end position="185"/>
    </location>
</feature>
<evidence type="ECO:0000256" key="5">
    <source>
        <dbReference type="SAM" id="MobiDB-lite"/>
    </source>
</evidence>
<proteinExistence type="predicted"/>
<dbReference type="Pfam" id="PF04434">
    <property type="entry name" value="SWIM"/>
    <property type="match status" value="1"/>
</dbReference>
<evidence type="ECO:0000259" key="6">
    <source>
        <dbReference type="PROSITE" id="PS50966"/>
    </source>
</evidence>
<dbReference type="InterPro" id="IPR007527">
    <property type="entry name" value="Znf_SWIM"/>
</dbReference>
<feature type="compositionally biased region" description="Basic and acidic residues" evidence="5">
    <location>
        <begin position="192"/>
        <end position="204"/>
    </location>
</feature>
<keyword evidence="3" id="KW-0862">Zinc</keyword>
<keyword evidence="8" id="KW-1185">Reference proteome</keyword>